<proteinExistence type="predicted"/>
<organism evidence="2 3">
    <name type="scientific">Hordeum vulgare subsp. vulgare</name>
    <name type="common">Domesticated barley</name>
    <dbReference type="NCBI Taxonomy" id="112509"/>
    <lineage>
        <taxon>Eukaryota</taxon>
        <taxon>Viridiplantae</taxon>
        <taxon>Streptophyta</taxon>
        <taxon>Embryophyta</taxon>
        <taxon>Tracheophyta</taxon>
        <taxon>Spermatophyta</taxon>
        <taxon>Magnoliopsida</taxon>
        <taxon>Liliopsida</taxon>
        <taxon>Poales</taxon>
        <taxon>Poaceae</taxon>
        <taxon>BOP clade</taxon>
        <taxon>Pooideae</taxon>
        <taxon>Triticodae</taxon>
        <taxon>Triticeae</taxon>
        <taxon>Hordeinae</taxon>
        <taxon>Hordeum</taxon>
    </lineage>
</organism>
<dbReference type="Gramene" id="HORVU.MOREX.r3.2HG0107350.1">
    <property type="protein sequence ID" value="HORVU.MOREX.r3.2HG0107350.1.CDS1"/>
    <property type="gene ID" value="HORVU.MOREX.r3.2HG0107350"/>
</dbReference>
<dbReference type="Gramene" id="HORVU.MOREX.r2.2HG0087950.1">
    <property type="protein sequence ID" value="HORVU.MOREX.r2.2HG0087950.1.CDS.1"/>
    <property type="gene ID" value="HORVU.MOREX.r2.2HG0087950"/>
</dbReference>
<evidence type="ECO:0000313" key="2">
    <source>
        <dbReference type="EnsemblPlants" id="HORVU.MOREX.r3.2HG0107350.1.CDS1"/>
    </source>
</evidence>
<feature type="domain" description="KIB1-4 beta-propeller" evidence="1">
    <location>
        <begin position="108"/>
        <end position="368"/>
    </location>
</feature>
<dbReference type="Proteomes" id="UP000011116">
    <property type="component" value="Chromosome 2H"/>
</dbReference>
<dbReference type="Pfam" id="PF03478">
    <property type="entry name" value="Beta-prop_KIB1-4"/>
    <property type="match status" value="1"/>
</dbReference>
<evidence type="ECO:0000313" key="3">
    <source>
        <dbReference type="Proteomes" id="UP000011116"/>
    </source>
</evidence>
<reference evidence="2" key="3">
    <citation type="submission" date="2022-01" db="UniProtKB">
        <authorList>
            <consortium name="EnsemblPlants"/>
        </authorList>
    </citation>
    <scope>IDENTIFICATION</scope>
    <source>
        <strain evidence="2">subsp. vulgare</strain>
    </source>
</reference>
<dbReference type="PANTHER" id="PTHR34708:SF6">
    <property type="entry name" value="DUF295 DOMAIN-CONTAINING PROTEIN"/>
    <property type="match status" value="1"/>
</dbReference>
<reference evidence="2" key="2">
    <citation type="submission" date="2020-10" db="EMBL/GenBank/DDBJ databases">
        <authorList>
            <person name="Scholz U."/>
            <person name="Mascher M."/>
            <person name="Fiebig A."/>
        </authorList>
    </citation>
    <scope>NUCLEOTIDE SEQUENCE [LARGE SCALE GENOMIC DNA]</scope>
    <source>
        <strain evidence="2">cv. Morex</strain>
    </source>
</reference>
<dbReference type="PANTHER" id="PTHR34708">
    <property type="entry name" value="OS07G0440000 PROTEIN"/>
    <property type="match status" value="1"/>
</dbReference>
<protein>
    <recommendedName>
        <fullName evidence="1">KIB1-4 beta-propeller domain-containing protein</fullName>
    </recommendedName>
</protein>
<accession>A0A8I6X1F2</accession>
<dbReference type="InterPro" id="IPR005174">
    <property type="entry name" value="KIB1-4_b-propeller"/>
</dbReference>
<dbReference type="SMR" id="A0A8I6X1F2"/>
<sequence>MTMPAASTWSWADLNSELVVSVAATVAVDGSPLTLRDYESLRCVCAAWRSALEPPYPCLLSLADGGASVFSLPTRRSLRLNTLCEVLNHSLLSRIDRFRSKRSRYQGRVVGSANGCLAVAVDRGILEHGLDGVNTCVGWRPIGILLLDPRRGRVVAEPPLPHERVRKVVFTTDAGHGTVVAACDHGRMVYVCIGSGWGRGMKWTFSDNTDGDALADLALDAGGERLYCLDLGGAVRVLRIPRNGQDAPAVAASAPPLTRLSAVFPAPYDAASRLTITKHLFFCHGSLYQIWQKTGAAAVELGSGSTTMSADETFVLRYDPKRWPAWEAVKELGGRSVFVGQNSSPVVVRAAGVGAMPRVRADCVYWINCLGIPMVCDVATGSASEPCVTSCSGVCRGDCWYFGDENTAIEH</sequence>
<keyword evidence="3" id="KW-1185">Reference proteome</keyword>
<dbReference type="EnsemblPlants" id="HORVU.MOREX.r3.2HG0107350.1">
    <property type="protein sequence ID" value="HORVU.MOREX.r3.2HG0107350.1.CDS1"/>
    <property type="gene ID" value="HORVU.MOREX.r3.2HG0107350"/>
</dbReference>
<reference evidence="3" key="1">
    <citation type="journal article" date="2012" name="Nature">
        <title>A physical, genetic and functional sequence assembly of the barley genome.</title>
        <authorList>
            <consortium name="The International Barley Genome Sequencing Consortium"/>
            <person name="Mayer K.F."/>
            <person name="Waugh R."/>
            <person name="Brown J.W."/>
            <person name="Schulman A."/>
            <person name="Langridge P."/>
            <person name="Platzer M."/>
            <person name="Fincher G.B."/>
            <person name="Muehlbauer G.J."/>
            <person name="Sato K."/>
            <person name="Close T.J."/>
            <person name="Wise R.P."/>
            <person name="Stein N."/>
        </authorList>
    </citation>
    <scope>NUCLEOTIDE SEQUENCE [LARGE SCALE GENOMIC DNA]</scope>
    <source>
        <strain evidence="3">cv. Morex</strain>
    </source>
</reference>
<evidence type="ECO:0000259" key="1">
    <source>
        <dbReference type="Pfam" id="PF03478"/>
    </source>
</evidence>
<name>A0A8I6X1F2_HORVV</name>
<dbReference type="AlphaFoldDB" id="A0A8I6X1F2"/>